<keyword evidence="2" id="KW-0067">ATP-binding</keyword>
<dbReference type="Gene3D" id="3.40.50.300">
    <property type="entry name" value="P-loop containing nucleotide triphosphate hydrolases"/>
    <property type="match status" value="2"/>
</dbReference>
<dbReference type="EMBL" id="JBIMSN010000163">
    <property type="protein sequence ID" value="MFH5232836.1"/>
    <property type="molecule type" value="Genomic_DNA"/>
</dbReference>
<evidence type="ECO:0000313" key="3">
    <source>
        <dbReference type="Proteomes" id="UP001609175"/>
    </source>
</evidence>
<dbReference type="EMBL" id="JBIMSO010000031">
    <property type="protein sequence ID" value="MFH5207885.1"/>
    <property type="molecule type" value="Genomic_DNA"/>
</dbReference>
<evidence type="ECO:0000313" key="4">
    <source>
        <dbReference type="Proteomes" id="UP001609219"/>
    </source>
</evidence>
<name>A0ABW7KCK0_9NOCA</name>
<dbReference type="Proteomes" id="UP001609219">
    <property type="component" value="Unassembled WGS sequence"/>
</dbReference>
<gene>
    <name evidence="1" type="ORF">ACHIPZ_06605</name>
    <name evidence="2" type="ORF">ACHIRB_30345</name>
</gene>
<dbReference type="InterPro" id="IPR027417">
    <property type="entry name" value="P-loop_NTPase"/>
</dbReference>
<reference evidence="3 4" key="1">
    <citation type="submission" date="2024-10" db="EMBL/GenBank/DDBJ databases">
        <authorList>
            <person name="Riesco R."/>
        </authorList>
    </citation>
    <scope>NUCLEOTIDE SEQUENCE [LARGE SCALE GENOMIC DNA]</scope>
    <source>
        <strain evidence="1 3">NCIMB 15449</strain>
        <strain evidence="2 4">NCIMB 15450</strain>
    </source>
</reference>
<sequence length="836" mass="91182">MEQPTRDMAANLRWTNSGVVWADYLLTGLDYGYRPDVDKHTARKLHTMLARALPGESMLIGVAASMSPEAVVRRMTHGVDLEVYGDWALECVATLDTLEMYPLGKRVYWLSIPLTTPKMVDQIKAAGHAAFSTLTDFLGVPRRSISEDELVRRVQQADRIVADIPVAFEPTPVTPAQMVWLWQHSVQRGLGIDPDVPSAEATPAKKIGSALVPARLDEGAQSDRPRSGWRAKVPRVGRVLKVDQPYEFDDVPASYQVILAVADTPSGGVYFPGSEFFTLVDDVEGVDVDFAVRLHTSAGADVMKANKRALTNLNEQYGQREGENSSTGSSILDQAADALSEYTGLLEDDRNEIEVRWTAILAVGAAVEAEAVAAARALRKVFEKETYRLVAPVGYQEELWWAMQPGVPTPRIVQEFAQITTSTHFSAYVPCIRNDLGDSSGPLLALNCSSNRIGAVHLDVAGRSVRDVSGSFAVTGELGSGKSVTMKTIAGQFVDRGGQVIGVDQSDSGEYAAWANAVTDAVIVDMVAAKYSMDPLRLFEARVAAEMAESVLLTLLRIQPTSPLGLALSAVLDPEYRLAHPHAGLGNLIDHLLGGDCSVDHARDLGMALKIYSRKTFAAALFAKDLDPLPLTAPAIIFRTNRVELPTTAQTENQHLFDNLPLEKRFGAAVYTLIAKIARGQCFADPSQPSMFLVDEADHLLRAGDGIDVVTEFVLRGRKESAFLGIGDQDCQFGSPKLRGLIKVRIAHRHTDKDLARRAIEWLGLAPDNAELLKEYMEQTSPVTGKDNYVEPYRRGEGYMRDGNGNVGRIKVLLPSTESRRIAVSTTPKKKTPVPA</sequence>
<dbReference type="GO" id="GO:0005524">
    <property type="term" value="F:ATP binding"/>
    <property type="evidence" value="ECO:0007669"/>
    <property type="project" value="UniProtKB-KW"/>
</dbReference>
<comment type="caution">
    <text evidence="2">The sequence shown here is derived from an EMBL/GenBank/DDBJ whole genome shotgun (WGS) entry which is preliminary data.</text>
</comment>
<accession>A0ABW7KCK0</accession>
<dbReference type="Pfam" id="PF12846">
    <property type="entry name" value="AAA_10"/>
    <property type="match status" value="1"/>
</dbReference>
<proteinExistence type="predicted"/>
<protein>
    <submittedName>
        <fullName evidence="2">ATP-binding protein</fullName>
    </submittedName>
</protein>
<evidence type="ECO:0000313" key="2">
    <source>
        <dbReference type="EMBL" id="MFH5232836.1"/>
    </source>
</evidence>
<evidence type="ECO:0000313" key="1">
    <source>
        <dbReference type="EMBL" id="MFH5207885.1"/>
    </source>
</evidence>
<dbReference type="RefSeq" id="WP_395113324.1">
    <property type="nucleotide sequence ID" value="NZ_JBIMSN010000163.1"/>
</dbReference>
<keyword evidence="2" id="KW-0547">Nucleotide-binding</keyword>
<dbReference type="SUPFAM" id="SSF52540">
    <property type="entry name" value="P-loop containing nucleoside triphosphate hydrolases"/>
    <property type="match status" value="1"/>
</dbReference>
<keyword evidence="4" id="KW-1185">Reference proteome</keyword>
<organism evidence="2 4">
    <name type="scientific">Antrihabitans spumae</name>
    <dbReference type="NCBI Taxonomy" id="3373370"/>
    <lineage>
        <taxon>Bacteria</taxon>
        <taxon>Bacillati</taxon>
        <taxon>Actinomycetota</taxon>
        <taxon>Actinomycetes</taxon>
        <taxon>Mycobacteriales</taxon>
        <taxon>Nocardiaceae</taxon>
        <taxon>Antrihabitans</taxon>
    </lineage>
</organism>
<dbReference type="Proteomes" id="UP001609175">
    <property type="component" value="Unassembled WGS sequence"/>
</dbReference>